<name>E3BKG0_9VIBR</name>
<evidence type="ECO:0000313" key="4">
    <source>
        <dbReference type="Proteomes" id="UP000002943"/>
    </source>
</evidence>
<dbReference type="STRING" id="796620.VIBC2010_05194"/>
<accession>E3BKG0</accession>
<sequence length="243" mass="26969">MGTIRSIIIVALSVAFCSYANSTTFTFASIEKLPEQVISARVMTAIYDELGYGLVVKEMPGLRAQESANSGSVDGEIARIFAYGEQTPNVIRVPTPYYSLKTVAYSIDGSSIKVANKDDLNRYKSVIVRGVKHTDKITQDVDPKKVKVMDNAEAMMKFLHKGRAQLALTNPLNGSLTLQKLGYTNIDLAGPPLATLDLYHYIHKDKAELVPIIDKKIIEMRDNGKLQKLLEKTEADVLNNWFN</sequence>
<dbReference type="Proteomes" id="UP000002943">
    <property type="component" value="Unassembled WGS sequence"/>
</dbReference>
<dbReference type="InterPro" id="IPR001638">
    <property type="entry name" value="Solute-binding_3/MltF_N"/>
</dbReference>
<comment type="caution">
    <text evidence="3">The sequence shown here is derived from an EMBL/GenBank/DDBJ whole genome shotgun (WGS) entry which is preliminary data.</text>
</comment>
<reference evidence="3 4" key="1">
    <citation type="journal article" date="2012" name="Int. J. Syst. Evol. Microbiol.">
        <title>Vibrio caribbeanicus sp. nov., isolated from the marine sponge Scleritoderma cyanea.</title>
        <authorList>
            <person name="Hoffmann M."/>
            <person name="Monday S.R."/>
            <person name="Allard M.W."/>
            <person name="Strain E.A."/>
            <person name="Whittaker P."/>
            <person name="Naum M."/>
            <person name="McCarthy P.J."/>
            <person name="Lopez J.V."/>
            <person name="Fischer M."/>
            <person name="Brown E.W."/>
        </authorList>
    </citation>
    <scope>NUCLEOTIDE SEQUENCE [LARGE SCALE GENOMIC DNA]</scope>
    <source>
        <strain evidence="3 4">ATCC BAA-2122</strain>
    </source>
</reference>
<evidence type="ECO:0000313" key="3">
    <source>
        <dbReference type="EMBL" id="EFP96545.1"/>
    </source>
</evidence>
<evidence type="ECO:0000259" key="2">
    <source>
        <dbReference type="Pfam" id="PF00497"/>
    </source>
</evidence>
<dbReference type="OrthoDB" id="8255022at2"/>
<feature type="domain" description="Solute-binding protein family 3/N-terminal" evidence="2">
    <location>
        <begin position="41"/>
        <end position="232"/>
    </location>
</feature>
<dbReference type="Gene3D" id="3.40.190.10">
    <property type="entry name" value="Periplasmic binding protein-like II"/>
    <property type="match status" value="2"/>
</dbReference>
<feature type="signal peptide" evidence="1">
    <location>
        <begin position="1"/>
        <end position="20"/>
    </location>
</feature>
<dbReference type="AlphaFoldDB" id="E3BKG0"/>
<feature type="chain" id="PRO_5003167064" description="Solute-binding protein family 3/N-terminal domain-containing protein" evidence="1">
    <location>
        <begin position="21"/>
        <end position="243"/>
    </location>
</feature>
<dbReference type="RefSeq" id="WP_009601526.1">
    <property type="nucleotide sequence ID" value="NZ_AEIU01000074.1"/>
</dbReference>
<keyword evidence="4" id="KW-1185">Reference proteome</keyword>
<protein>
    <recommendedName>
        <fullName evidence="2">Solute-binding protein family 3/N-terminal domain-containing protein</fullName>
    </recommendedName>
</protein>
<dbReference type="Pfam" id="PF00497">
    <property type="entry name" value="SBP_bac_3"/>
    <property type="match status" value="1"/>
</dbReference>
<dbReference type="SUPFAM" id="SSF53850">
    <property type="entry name" value="Periplasmic binding protein-like II"/>
    <property type="match status" value="1"/>
</dbReference>
<proteinExistence type="predicted"/>
<dbReference type="EMBL" id="AEIU01000074">
    <property type="protein sequence ID" value="EFP96545.1"/>
    <property type="molecule type" value="Genomic_DNA"/>
</dbReference>
<keyword evidence="1" id="KW-0732">Signal</keyword>
<gene>
    <name evidence="3" type="ORF">VIBC2010_05194</name>
</gene>
<organism evidence="3 4">
    <name type="scientific">Vibrio caribbeanicus ATCC BAA-2122</name>
    <dbReference type="NCBI Taxonomy" id="796620"/>
    <lineage>
        <taxon>Bacteria</taxon>
        <taxon>Pseudomonadati</taxon>
        <taxon>Pseudomonadota</taxon>
        <taxon>Gammaproteobacteria</taxon>
        <taxon>Vibrionales</taxon>
        <taxon>Vibrionaceae</taxon>
        <taxon>Vibrio</taxon>
    </lineage>
</organism>
<evidence type="ECO:0000256" key="1">
    <source>
        <dbReference type="SAM" id="SignalP"/>
    </source>
</evidence>
<dbReference type="eggNOG" id="COG0834">
    <property type="taxonomic scope" value="Bacteria"/>
</dbReference>